<proteinExistence type="predicted"/>
<keyword evidence="4" id="KW-1185">Reference proteome</keyword>
<dbReference type="Pfam" id="PF18911">
    <property type="entry name" value="PKD_4"/>
    <property type="match status" value="1"/>
</dbReference>
<dbReference type="InterPro" id="IPR026444">
    <property type="entry name" value="Secre_tail"/>
</dbReference>
<feature type="chain" id="PRO_5024442379" evidence="1">
    <location>
        <begin position="27"/>
        <end position="745"/>
    </location>
</feature>
<dbReference type="NCBIfam" id="TIGR04183">
    <property type="entry name" value="Por_Secre_tail"/>
    <property type="match status" value="1"/>
</dbReference>
<organism evidence="3 4">
    <name type="scientific">Taibaiella lutea</name>
    <dbReference type="NCBI Taxonomy" id="2608001"/>
    <lineage>
        <taxon>Bacteria</taxon>
        <taxon>Pseudomonadati</taxon>
        <taxon>Bacteroidota</taxon>
        <taxon>Chitinophagia</taxon>
        <taxon>Chitinophagales</taxon>
        <taxon>Chitinophagaceae</taxon>
        <taxon>Taibaiella</taxon>
    </lineage>
</organism>
<dbReference type="RefSeq" id="WP_150032033.1">
    <property type="nucleotide sequence ID" value="NZ_VWSH01000001.1"/>
</dbReference>
<dbReference type="InterPro" id="IPR035986">
    <property type="entry name" value="PKD_dom_sf"/>
</dbReference>
<name>A0A5M6CQP0_9BACT</name>
<evidence type="ECO:0000313" key="4">
    <source>
        <dbReference type="Proteomes" id="UP000323632"/>
    </source>
</evidence>
<evidence type="ECO:0000259" key="2">
    <source>
        <dbReference type="PROSITE" id="PS50093"/>
    </source>
</evidence>
<comment type="caution">
    <text evidence="3">The sequence shown here is derived from an EMBL/GenBank/DDBJ whole genome shotgun (WGS) entry which is preliminary data.</text>
</comment>
<evidence type="ECO:0000256" key="1">
    <source>
        <dbReference type="SAM" id="SignalP"/>
    </source>
</evidence>
<evidence type="ECO:0000313" key="3">
    <source>
        <dbReference type="EMBL" id="KAA5537457.1"/>
    </source>
</evidence>
<accession>A0A5M6CQP0</accession>
<dbReference type="AlphaFoldDB" id="A0A5M6CQP0"/>
<dbReference type="Pfam" id="PF19081">
    <property type="entry name" value="Ig_7"/>
    <property type="match status" value="1"/>
</dbReference>
<dbReference type="CDD" id="cd00146">
    <property type="entry name" value="PKD"/>
    <property type="match status" value="1"/>
</dbReference>
<dbReference type="InterPro" id="IPR000601">
    <property type="entry name" value="PKD_dom"/>
</dbReference>
<feature type="domain" description="PKD" evidence="2">
    <location>
        <begin position="603"/>
        <end position="656"/>
    </location>
</feature>
<gene>
    <name evidence="3" type="ORF">F0919_07215</name>
</gene>
<dbReference type="Pfam" id="PF18962">
    <property type="entry name" value="Por_Secre_tail"/>
    <property type="match status" value="1"/>
</dbReference>
<dbReference type="PROSITE" id="PS50093">
    <property type="entry name" value="PKD"/>
    <property type="match status" value="1"/>
</dbReference>
<dbReference type="Gene3D" id="2.60.40.10">
    <property type="entry name" value="Immunoglobulins"/>
    <property type="match status" value="1"/>
</dbReference>
<feature type="signal peptide" evidence="1">
    <location>
        <begin position="1"/>
        <end position="26"/>
    </location>
</feature>
<reference evidence="3 4" key="1">
    <citation type="submission" date="2019-09" db="EMBL/GenBank/DDBJ databases">
        <title>Genome sequence and assembly of Taibaiella sp.</title>
        <authorList>
            <person name="Chhetri G."/>
        </authorList>
    </citation>
    <scope>NUCLEOTIDE SEQUENCE [LARGE SCALE GENOMIC DNA]</scope>
    <source>
        <strain evidence="3 4">KVB11</strain>
    </source>
</reference>
<sequence>MQNFFTKSICSLILLTMSGWVFQNKAFGQAANQYGFTAATGTYTSITGTAFSAVQGDDVCPAATIPLGFTFNFCGIDYTTIRAASNGYMTFSTTGANTLSNTANNLNVIKPSLMWLWDDLDGGGNIGAASYTTTGVVPNRVFTMEFKNWQWNWSSNVATISVQVKLYETTNVIEYIYRQEAAAGNPGSSGGASIGIADGSATATYLSLNNSTATPVASSTSFTTNINTKPATGQIYRFTPPVNCSAVTNLPASAATTVDPDTICISGNVTLGFVPVTPLPAMSGTSYRWQSSPAATGPWTNLGTTNFATPTYTTTTPVSTPLFFRCQLLCNSLTVLMTSTPTQVIIDNPGIPVIPADITQCGFGSVDLIADPGAGNTIRWFNSMTQATPVSTNNIYSTPYLTLDSNNTYVVYVASVNARGCEGVRKAINVDVYPKPAVDLGPDGNKCVDMGDGIVLDAAFQPDNPSFLWDDNSISQVRAVTASGTYYVQVTNSYGCIGSDTVNFTIVNNPVIDLSDDTLVCNGTTLTLDAGNDGIEYYWNTGQISQTIEVNSGGTYNVFVTNAGGCTAADTIQVTMQGELPSIGGINVVNNGQMLFHFTAVYPQNVVGYDWDFGDGSPHSYQASPIHEYENMGDYTVVLRLSSICGFTTDTLATHIVGIRQINLSNDELTVYPNPSNGHATIHNKANLEMEKIEVYNILGQLVYHSKADSKDKHVINFDSIAPGVYTIEVYTDKGTVARKLKIIK</sequence>
<protein>
    <submittedName>
        <fullName evidence="3">T9SS type A sorting domain-containing protein</fullName>
    </submittedName>
</protein>
<dbReference type="Proteomes" id="UP000323632">
    <property type="component" value="Unassembled WGS sequence"/>
</dbReference>
<dbReference type="SUPFAM" id="SSF49299">
    <property type="entry name" value="PKD domain"/>
    <property type="match status" value="1"/>
</dbReference>
<dbReference type="InterPro" id="IPR013783">
    <property type="entry name" value="Ig-like_fold"/>
</dbReference>
<dbReference type="InterPro" id="IPR044023">
    <property type="entry name" value="Ig_7"/>
</dbReference>
<dbReference type="EMBL" id="VWSH01000001">
    <property type="protein sequence ID" value="KAA5537457.1"/>
    <property type="molecule type" value="Genomic_DNA"/>
</dbReference>
<keyword evidence="1" id="KW-0732">Signal</keyword>